<evidence type="ECO:0000256" key="4">
    <source>
        <dbReference type="ARBA" id="ARBA00022475"/>
    </source>
</evidence>
<feature type="transmembrane region" description="Helical" evidence="9">
    <location>
        <begin position="232"/>
        <end position="252"/>
    </location>
</feature>
<dbReference type="GO" id="GO:0015774">
    <property type="term" value="P:polysaccharide transport"/>
    <property type="evidence" value="ECO:0007669"/>
    <property type="project" value="UniProtKB-KW"/>
</dbReference>
<accession>A0A316J4E6</accession>
<dbReference type="EMBL" id="QGDB01000018">
    <property type="protein sequence ID" value="PWL16256.1"/>
    <property type="molecule type" value="Genomic_DNA"/>
</dbReference>
<comment type="similarity">
    <text evidence="2">Belongs to the ABC-2 integral membrane protein family.</text>
</comment>
<evidence type="ECO:0000256" key="7">
    <source>
        <dbReference type="ARBA" id="ARBA00023047"/>
    </source>
</evidence>
<feature type="transmembrane region" description="Helical" evidence="9">
    <location>
        <begin position="148"/>
        <end position="171"/>
    </location>
</feature>
<evidence type="ECO:0000256" key="2">
    <source>
        <dbReference type="ARBA" id="ARBA00007783"/>
    </source>
</evidence>
<sequence length="262" mass="29747">MSNIFRAGIDDFFKGWGSRRLWLAFAKEDIDDSHKNTLLGPFWLLLNYLTFIGTFGFVMQSGAGDDNYLAYISIGLLIWFFILEVITQGVSLFSREESFIKGTPLPLSTYVFRLTMQSVIRNSYALLGCLGVLLLTGVYPSVTWFWSALGVVVVVLSAPAVITVFAFVGAYFPDSRYLISNAMRVGMFLTPVFWTYNGSHGVRHLFYWYNPFTYFVEMVRIPIVNGTTPLKALFLCVLIGIVMWVAAVFLMGRYRKKVVFIL</sequence>
<comment type="caution">
    <text evidence="11">The sequence shown here is derived from an EMBL/GenBank/DDBJ whole genome shotgun (WGS) entry which is preliminary data.</text>
</comment>
<evidence type="ECO:0000313" key="12">
    <source>
        <dbReference type="Proteomes" id="UP000245865"/>
    </source>
</evidence>
<keyword evidence="8 9" id="KW-0472">Membrane</keyword>
<keyword evidence="12" id="KW-1185">Reference proteome</keyword>
<evidence type="ECO:0000259" key="10">
    <source>
        <dbReference type="Pfam" id="PF01061"/>
    </source>
</evidence>
<dbReference type="Proteomes" id="UP000245865">
    <property type="component" value="Unassembled WGS sequence"/>
</dbReference>
<evidence type="ECO:0000256" key="6">
    <source>
        <dbReference type="ARBA" id="ARBA00022989"/>
    </source>
</evidence>
<feature type="transmembrane region" description="Helical" evidence="9">
    <location>
        <begin position="42"/>
        <end position="62"/>
    </location>
</feature>
<evidence type="ECO:0000256" key="5">
    <source>
        <dbReference type="ARBA" id="ARBA00022692"/>
    </source>
</evidence>
<feature type="domain" description="ABC-2 type transporter transmembrane" evidence="10">
    <location>
        <begin position="35"/>
        <end position="221"/>
    </location>
</feature>
<dbReference type="OrthoDB" id="9796017at2"/>
<evidence type="ECO:0000256" key="1">
    <source>
        <dbReference type="ARBA" id="ARBA00004651"/>
    </source>
</evidence>
<dbReference type="AlphaFoldDB" id="A0A316J4E6"/>
<evidence type="ECO:0000256" key="8">
    <source>
        <dbReference type="ARBA" id="ARBA00023136"/>
    </source>
</evidence>
<reference evidence="11 12" key="1">
    <citation type="submission" date="2018-05" db="EMBL/GenBank/DDBJ databases">
        <title>Comparative genomic sequence analysis between strain HN4 and CCM 8460T (Falsochrobactrum ovis) will provide more evidence to prove that HN4 is a new species of Falsochrobactrum.</title>
        <authorList>
            <person name="Lyu W."/>
            <person name="Sun L."/>
            <person name="Yao L."/>
        </authorList>
    </citation>
    <scope>NUCLEOTIDE SEQUENCE [LARGE SCALE GENOMIC DNA]</scope>
    <source>
        <strain evidence="11 12">HN4</strain>
    </source>
</reference>
<keyword evidence="5 9" id="KW-0812">Transmembrane</keyword>
<dbReference type="PANTHER" id="PTHR30413">
    <property type="entry name" value="INNER MEMBRANE TRANSPORT PERMEASE"/>
    <property type="match status" value="1"/>
</dbReference>
<feature type="transmembrane region" description="Helical" evidence="9">
    <location>
        <begin position="178"/>
        <end position="196"/>
    </location>
</feature>
<dbReference type="InterPro" id="IPR013525">
    <property type="entry name" value="ABC2_TM"/>
</dbReference>
<name>A0A316J4E6_9HYPH</name>
<feature type="transmembrane region" description="Helical" evidence="9">
    <location>
        <begin position="123"/>
        <end position="142"/>
    </location>
</feature>
<dbReference type="GO" id="GO:0005886">
    <property type="term" value="C:plasma membrane"/>
    <property type="evidence" value="ECO:0007669"/>
    <property type="project" value="UniProtKB-SubCell"/>
</dbReference>
<dbReference type="Pfam" id="PF01061">
    <property type="entry name" value="ABC2_membrane"/>
    <property type="match status" value="1"/>
</dbReference>
<organism evidence="11 12">
    <name type="scientific">Falsochrobactrum shanghaiense</name>
    <dbReference type="NCBI Taxonomy" id="2201899"/>
    <lineage>
        <taxon>Bacteria</taxon>
        <taxon>Pseudomonadati</taxon>
        <taxon>Pseudomonadota</taxon>
        <taxon>Alphaproteobacteria</taxon>
        <taxon>Hyphomicrobiales</taxon>
        <taxon>Brucellaceae</taxon>
        <taxon>Falsochrobactrum</taxon>
    </lineage>
</organism>
<keyword evidence="7" id="KW-0625">Polysaccharide transport</keyword>
<evidence type="ECO:0000313" key="11">
    <source>
        <dbReference type="EMBL" id="PWL16256.1"/>
    </source>
</evidence>
<dbReference type="GO" id="GO:0015920">
    <property type="term" value="P:lipopolysaccharide transport"/>
    <property type="evidence" value="ECO:0007669"/>
    <property type="project" value="TreeGrafter"/>
</dbReference>
<comment type="subcellular location">
    <subcellularLocation>
        <location evidence="1">Cell membrane</location>
        <topology evidence="1">Multi-pass membrane protein</topology>
    </subcellularLocation>
</comment>
<proteinExistence type="inferred from homology"/>
<keyword evidence="4" id="KW-1003">Cell membrane</keyword>
<evidence type="ECO:0000256" key="9">
    <source>
        <dbReference type="SAM" id="Phobius"/>
    </source>
</evidence>
<evidence type="ECO:0000256" key="3">
    <source>
        <dbReference type="ARBA" id="ARBA00022448"/>
    </source>
</evidence>
<keyword evidence="6 9" id="KW-1133">Transmembrane helix</keyword>
<dbReference type="RefSeq" id="WP_109708113.1">
    <property type="nucleotide sequence ID" value="NZ_QGDB01000018.1"/>
</dbReference>
<keyword evidence="7" id="KW-0762">Sugar transport</keyword>
<gene>
    <name evidence="11" type="ORF">DKP76_18445</name>
</gene>
<keyword evidence="3" id="KW-0813">Transport</keyword>
<dbReference type="PANTHER" id="PTHR30413:SF10">
    <property type="entry name" value="CAPSULE POLYSACCHARIDE EXPORT INNER-MEMBRANE PROTEIN CTRC"/>
    <property type="match status" value="1"/>
</dbReference>
<protein>
    <submittedName>
        <fullName evidence="11">ABC transporter permease</fullName>
    </submittedName>
</protein>
<dbReference type="GO" id="GO:0140359">
    <property type="term" value="F:ABC-type transporter activity"/>
    <property type="evidence" value="ECO:0007669"/>
    <property type="project" value="InterPro"/>
</dbReference>
<feature type="transmembrane region" description="Helical" evidence="9">
    <location>
        <begin position="68"/>
        <end position="86"/>
    </location>
</feature>